<sequence length="106" mass="11867">MGEQWRMALALLSEIREAKLKPEVSHNAEEQRVSERWSVAAGFCAGDRDVGGDVGIRTLSELERCDHWVQERTSSGSRRRRCSARCGWQCWSPNAITNCSAGVRAC</sequence>
<dbReference type="Proteomes" id="UP001189429">
    <property type="component" value="Unassembled WGS sequence"/>
</dbReference>
<comment type="caution">
    <text evidence="1">The sequence shown here is derived from an EMBL/GenBank/DDBJ whole genome shotgun (WGS) entry which is preliminary data.</text>
</comment>
<protein>
    <submittedName>
        <fullName evidence="1">Uncharacterized protein</fullName>
    </submittedName>
</protein>
<gene>
    <name evidence="1" type="ORF">PCOR1329_LOCUS39898</name>
</gene>
<organism evidence="1 2">
    <name type="scientific">Prorocentrum cordatum</name>
    <dbReference type="NCBI Taxonomy" id="2364126"/>
    <lineage>
        <taxon>Eukaryota</taxon>
        <taxon>Sar</taxon>
        <taxon>Alveolata</taxon>
        <taxon>Dinophyceae</taxon>
        <taxon>Prorocentrales</taxon>
        <taxon>Prorocentraceae</taxon>
        <taxon>Prorocentrum</taxon>
    </lineage>
</organism>
<name>A0ABN9TKI3_9DINO</name>
<accession>A0ABN9TKI3</accession>
<evidence type="ECO:0000313" key="2">
    <source>
        <dbReference type="Proteomes" id="UP001189429"/>
    </source>
</evidence>
<evidence type="ECO:0000313" key="1">
    <source>
        <dbReference type="EMBL" id="CAK0846367.1"/>
    </source>
</evidence>
<reference evidence="1" key="1">
    <citation type="submission" date="2023-10" db="EMBL/GenBank/DDBJ databases">
        <authorList>
            <person name="Chen Y."/>
            <person name="Shah S."/>
            <person name="Dougan E. K."/>
            <person name="Thang M."/>
            <person name="Chan C."/>
        </authorList>
    </citation>
    <scope>NUCLEOTIDE SEQUENCE [LARGE SCALE GENOMIC DNA]</scope>
</reference>
<proteinExistence type="predicted"/>
<keyword evidence="2" id="KW-1185">Reference proteome</keyword>
<dbReference type="EMBL" id="CAUYUJ010014819">
    <property type="protein sequence ID" value="CAK0846367.1"/>
    <property type="molecule type" value="Genomic_DNA"/>
</dbReference>